<sequence length="383" mass="44131">MLFLTFPPIVSDPVLPKKKVTRGRLIFSALSILLLVMAIYQLTVIMFYRSDLLDTNRPFSGNTWTNPYQKGDWTVHSEKVSLHIHSDEVSYTPERHTVDEIESVYKRNGFSLISFSDYDKVTKSKLYSFLPGYEWGQNIKKRHALSIGSETQVPDYFPIYASRENIAWTFRQMRESGGYVVIAHPKLHSSFSREDLEKIPFYQAIEVLTPYGDDSKILDHLLSAGRNVHCMASDDLHYFPEETIQSFSEPFWKDILQKIMFVRGKEGESLLRYVSTANERNNPELVKADLKDGAFFCVKKFFQGAADPNLPNIRFNGKDKISLFSGERYMEVRWIGNGGTIKKIDPDTDRSEYELTSEDTYIRLEITSLTGKILSNAIYRTTN</sequence>
<keyword evidence="1" id="KW-0812">Transmembrane</keyword>
<keyword evidence="1" id="KW-1133">Transmembrane helix</keyword>
<dbReference type="InterPro" id="IPR016195">
    <property type="entry name" value="Pol/histidinol_Pase-like"/>
</dbReference>
<keyword evidence="3" id="KW-1185">Reference proteome</keyword>
<dbReference type="RefSeq" id="WP_109020209.1">
    <property type="nucleotide sequence ID" value="NZ_AP025028.1"/>
</dbReference>
<protein>
    <submittedName>
        <fullName evidence="2">Phosphoesterase</fullName>
    </submittedName>
</protein>
<dbReference type="EMBL" id="AP025028">
    <property type="protein sequence ID" value="BDA79626.1"/>
    <property type="molecule type" value="Genomic_DNA"/>
</dbReference>
<evidence type="ECO:0000313" key="3">
    <source>
        <dbReference type="Proteomes" id="UP000245263"/>
    </source>
</evidence>
<dbReference type="SUPFAM" id="SSF89550">
    <property type="entry name" value="PHP domain-like"/>
    <property type="match status" value="1"/>
</dbReference>
<reference evidence="2 3" key="1">
    <citation type="submission" date="2021-08" db="EMBL/GenBank/DDBJ databases">
        <title>Complete genome sequence of Leptospira kobayashii strain E30.</title>
        <authorList>
            <person name="Nakao R."/>
            <person name="Nakamura S."/>
            <person name="Masuzawa T."/>
            <person name="Koizumi N."/>
        </authorList>
    </citation>
    <scope>NUCLEOTIDE SEQUENCE [LARGE SCALE GENOMIC DNA]</scope>
    <source>
        <strain evidence="2 3">E30</strain>
    </source>
</reference>
<keyword evidence="1" id="KW-0472">Membrane</keyword>
<dbReference type="Gene3D" id="3.20.20.140">
    <property type="entry name" value="Metal-dependent hydrolases"/>
    <property type="match status" value="1"/>
</dbReference>
<feature type="transmembrane region" description="Helical" evidence="1">
    <location>
        <begin position="25"/>
        <end position="48"/>
    </location>
</feature>
<proteinExistence type="predicted"/>
<dbReference type="Proteomes" id="UP000245263">
    <property type="component" value="Chromosome 1"/>
</dbReference>
<evidence type="ECO:0000256" key="1">
    <source>
        <dbReference type="SAM" id="Phobius"/>
    </source>
</evidence>
<gene>
    <name evidence="2" type="ORF">LPTSP3_g25560</name>
</gene>
<evidence type="ECO:0000313" key="2">
    <source>
        <dbReference type="EMBL" id="BDA79626.1"/>
    </source>
</evidence>
<name>A0ABN6KKC4_9LEPT</name>
<organism evidence="2 3">
    <name type="scientific">Leptospira kobayashii</name>
    <dbReference type="NCBI Taxonomy" id="1917830"/>
    <lineage>
        <taxon>Bacteria</taxon>
        <taxon>Pseudomonadati</taxon>
        <taxon>Spirochaetota</taxon>
        <taxon>Spirochaetia</taxon>
        <taxon>Leptospirales</taxon>
        <taxon>Leptospiraceae</taxon>
        <taxon>Leptospira</taxon>
    </lineage>
</organism>
<accession>A0ABN6KKC4</accession>